<evidence type="ECO:0000256" key="4">
    <source>
        <dbReference type="ARBA" id="ARBA00022978"/>
    </source>
</evidence>
<dbReference type="InterPro" id="IPR036470">
    <property type="entry name" value="Elicitin_sf"/>
</dbReference>
<dbReference type="InterPro" id="IPR002200">
    <property type="entry name" value="Elicitin"/>
</dbReference>
<dbReference type="Gene3D" id="1.10.239.10">
    <property type="entry name" value="Elicitin domain"/>
    <property type="match status" value="1"/>
</dbReference>
<name>C5NS43_PYTOL</name>
<evidence type="ECO:0000256" key="5">
    <source>
        <dbReference type="ARBA" id="ARBA00023157"/>
    </source>
</evidence>
<evidence type="ECO:0000256" key="2">
    <source>
        <dbReference type="ARBA" id="ARBA00009544"/>
    </source>
</evidence>
<dbReference type="GO" id="GO:0005576">
    <property type="term" value="C:extracellular region"/>
    <property type="evidence" value="ECO:0007669"/>
    <property type="project" value="UniProtKB-SubCell"/>
</dbReference>
<evidence type="ECO:0000256" key="7">
    <source>
        <dbReference type="SAM" id="SignalP"/>
    </source>
</evidence>
<keyword evidence="4 6" id="KW-0928">Hypersensitive response elicitation</keyword>
<keyword evidence="7" id="KW-0732">Signal</keyword>
<accession>C5NS43</accession>
<proteinExistence type="inferred from homology"/>
<evidence type="ECO:0000256" key="1">
    <source>
        <dbReference type="ARBA" id="ARBA00004613"/>
    </source>
</evidence>
<dbReference type="SMART" id="SM01187">
    <property type="entry name" value="Elicitin"/>
    <property type="match status" value="1"/>
</dbReference>
<evidence type="ECO:0000256" key="6">
    <source>
        <dbReference type="RuleBase" id="RU368111"/>
    </source>
</evidence>
<feature type="signal peptide" evidence="7">
    <location>
        <begin position="1"/>
        <end position="18"/>
    </location>
</feature>
<dbReference type="Pfam" id="PF00964">
    <property type="entry name" value="Elicitin"/>
    <property type="match status" value="1"/>
</dbReference>
<comment type="subcellular location">
    <subcellularLocation>
        <location evidence="1 6">Secreted</location>
    </subcellularLocation>
</comment>
<keyword evidence="5 6" id="KW-1015">Disulfide bond</keyword>
<sequence length="120" mass="12465">MFTKTLVAFAALAAVSSAATCTDEQFSDSIIKLTPAIGSVSGCTADSGFSMIPPTGLPTIEQYKDMCVSGNCKTLIKQIKDANVADCELDFSKLLPGSVPLNVYVLANNFDFVCAAVGSA</sequence>
<keyword evidence="3 6" id="KW-0964">Secreted</keyword>
<dbReference type="AlphaFoldDB" id="C5NS43"/>
<organism evidence="8">
    <name type="scientific">Pythium oligandrum</name>
    <name type="common">Mycoparasitic fungus</name>
    <dbReference type="NCBI Taxonomy" id="41045"/>
    <lineage>
        <taxon>Eukaryota</taxon>
        <taxon>Sar</taxon>
        <taxon>Stramenopiles</taxon>
        <taxon>Oomycota</taxon>
        <taxon>Peronosporomycetes</taxon>
        <taxon>Pythiales</taxon>
        <taxon>Pythiaceae</taxon>
        <taxon>Pythium</taxon>
    </lineage>
</organism>
<evidence type="ECO:0000256" key="3">
    <source>
        <dbReference type="ARBA" id="ARBA00022525"/>
    </source>
</evidence>
<dbReference type="SUPFAM" id="SSF48647">
    <property type="entry name" value="Fungal elicitin"/>
    <property type="match status" value="1"/>
</dbReference>
<gene>
    <name evidence="8" type="primary">OLI-D2</name>
</gene>
<dbReference type="PRINTS" id="PR00948">
    <property type="entry name" value="ELICITIN"/>
</dbReference>
<reference evidence="8" key="1">
    <citation type="journal article" date="2010" name="J. Phytopathol.">
        <title>Distribution and Expression of Elicitin-like Protein Genes of the Biocontrol Agent Pythium oligandrum.</title>
        <authorList>
            <person name="Masunaka A."/>
            <person name="Sekiguchi H."/>
            <person name="Takahashi H."/>
            <person name="Takenaka S."/>
        </authorList>
    </citation>
    <scope>NUCLEOTIDE SEQUENCE</scope>
    <source>
        <strain evidence="8">MMR2</strain>
    </source>
</reference>
<comment type="similarity">
    <text evidence="2 6">Belongs to the elicitin family.</text>
</comment>
<feature type="chain" id="PRO_5002953464" description="Elicitin" evidence="7">
    <location>
        <begin position="19"/>
        <end position="120"/>
    </location>
</feature>
<evidence type="ECO:0000313" key="8">
    <source>
        <dbReference type="EMBL" id="BAH79722.1"/>
    </source>
</evidence>
<dbReference type="EMBL" id="AB474243">
    <property type="protein sequence ID" value="BAH79722.1"/>
    <property type="molecule type" value="Genomic_DNA"/>
</dbReference>
<dbReference type="GO" id="GO:0052040">
    <property type="term" value="P:symbiont-mediated perturbation of host programmed cell death"/>
    <property type="evidence" value="ECO:0007669"/>
    <property type="project" value="UniProtKB-UniRule"/>
</dbReference>
<comment type="function">
    <text evidence="6">Induces local and distal defense responses (incompatible hypersensitive reaction) in plants from the solanaceae and cruciferae families. Elicits leaf necrosis and causes the accumulation of pathogenesis-related proteins. Might interact with the lipidic molecules of the plasma membrane.</text>
</comment>
<protein>
    <recommendedName>
        <fullName evidence="6">Elicitin</fullName>
    </recommendedName>
</protein>